<evidence type="ECO:0000313" key="1">
    <source>
        <dbReference type="EMBL" id="AKY04300.1"/>
    </source>
</evidence>
<dbReference type="AlphaFoldDB" id="A0A0K1YAZ7"/>
<proteinExistence type="predicted"/>
<reference evidence="1" key="1">
    <citation type="journal article" date="2015" name="BMC Genomics">
        <title>Diversity of the cell-wall associated genomic island of the archaeon Haloquadratum walsbyi.</title>
        <authorList>
            <person name="Martin-Cuadrado A.B."/>
            <person name="Pasic L."/>
            <person name="Rodriguez-Valera F."/>
        </authorList>
    </citation>
    <scope>NUCLEOTIDE SEQUENCE</scope>
</reference>
<dbReference type="EMBL" id="KT322177">
    <property type="protein sequence ID" value="AKY04300.1"/>
    <property type="molecule type" value="Genomic_DNA"/>
</dbReference>
<organism evidence="1">
    <name type="scientific">uncultured haloarchaeon</name>
    <dbReference type="NCBI Taxonomy" id="160804"/>
    <lineage>
        <taxon>Archaea</taxon>
        <taxon>Methanobacteriati</taxon>
        <taxon>Methanobacteriota</taxon>
        <taxon>Stenosarchaea group</taxon>
        <taxon>Halobacteria</taxon>
        <taxon>Halobacteriales</taxon>
        <taxon>Halobacteriaceae</taxon>
        <taxon>environmental samples</taxon>
    </lineage>
</organism>
<name>A0A0K1YAZ7_9EURY</name>
<accession>A0A0K1YAZ7</accession>
<protein>
    <submittedName>
        <fullName evidence="1">Cell surface glycoprotein</fullName>
    </submittedName>
</protein>
<sequence length="252" mass="29064">MSHCCFISNPTCLSHDGDLPIIRVRVRVRVRVRDRDRSNIHFLNSDRFGDIHLLLINQYRDFSISRSISIWKKLKCGYLYEISMIRRQILTKCAVALSVGLVGCSGGGGGGSTDETATETATQRQHLLRHQRRRQLQRRQLPQHRLHQHTKPESNLLLGVMIPHFDLLSESCFKQQSLDQPGVTRRLDGFVLLFYLYLIQHHRHRTFQLIGLHYGQMISSDGSIPVIVRQLGQMIVSMSVRLQIRLLDPLPQ</sequence>